<dbReference type="AlphaFoldDB" id="A0A8H7M8V9"/>
<gene>
    <name evidence="2" type="ORF">RHS01_03146</name>
</gene>
<evidence type="ECO:0000313" key="2">
    <source>
        <dbReference type="EMBL" id="KAF8758569.1"/>
    </source>
</evidence>
<comment type="caution">
    <text evidence="2">The sequence shown here is derived from an EMBL/GenBank/DDBJ whole genome shotgun (WGS) entry which is preliminary data.</text>
</comment>
<evidence type="ECO:0000259" key="1">
    <source>
        <dbReference type="PROSITE" id="PS50011"/>
    </source>
</evidence>
<dbReference type="InterPro" id="IPR000719">
    <property type="entry name" value="Prot_kinase_dom"/>
</dbReference>
<dbReference type="GO" id="GO:0005524">
    <property type="term" value="F:ATP binding"/>
    <property type="evidence" value="ECO:0007669"/>
    <property type="project" value="InterPro"/>
</dbReference>
<organism evidence="2 3">
    <name type="scientific">Rhizoctonia solani</name>
    <dbReference type="NCBI Taxonomy" id="456999"/>
    <lineage>
        <taxon>Eukaryota</taxon>
        <taxon>Fungi</taxon>
        <taxon>Dikarya</taxon>
        <taxon>Basidiomycota</taxon>
        <taxon>Agaricomycotina</taxon>
        <taxon>Agaricomycetes</taxon>
        <taxon>Cantharellales</taxon>
        <taxon>Ceratobasidiaceae</taxon>
        <taxon>Rhizoctonia</taxon>
    </lineage>
</organism>
<dbReference type="PROSITE" id="PS50011">
    <property type="entry name" value="PROTEIN_KINASE_DOM"/>
    <property type="match status" value="1"/>
</dbReference>
<dbReference type="InterPro" id="IPR011009">
    <property type="entry name" value="Kinase-like_dom_sf"/>
</dbReference>
<evidence type="ECO:0000313" key="3">
    <source>
        <dbReference type="Proteomes" id="UP000614334"/>
    </source>
</evidence>
<name>A0A8H7M8V9_9AGAM</name>
<protein>
    <submittedName>
        <fullName evidence="2">Protein tyrosine kinase</fullName>
    </submittedName>
</protein>
<dbReference type="Gene3D" id="1.10.510.10">
    <property type="entry name" value="Transferase(Phosphotransferase) domain 1"/>
    <property type="match status" value="1"/>
</dbReference>
<reference evidence="2" key="1">
    <citation type="submission" date="2020-09" db="EMBL/GenBank/DDBJ databases">
        <title>Comparative genome analyses of four rice-infecting Rhizoctonia solani isolates reveal extensive enrichment of homogalacturonan modification genes.</title>
        <authorList>
            <person name="Lee D.-Y."/>
            <person name="Jeon J."/>
            <person name="Kim K.-T."/>
            <person name="Cheong K."/>
            <person name="Song H."/>
            <person name="Choi G."/>
            <person name="Ko J."/>
            <person name="Opiyo S.O."/>
            <person name="Zuo S."/>
            <person name="Madhav S."/>
            <person name="Lee Y.-H."/>
            <person name="Wang G.-L."/>
        </authorList>
    </citation>
    <scope>NUCLEOTIDE SEQUENCE</scope>
    <source>
        <strain evidence="2">AG1-IA B2</strain>
    </source>
</reference>
<dbReference type="Proteomes" id="UP000614334">
    <property type="component" value="Unassembled WGS sequence"/>
</dbReference>
<sequence length="205" mass="23071">MSETLLRRLWGELCRAVGWMHSVALVHRDIKLESVSTPIYMSWQLTILFFGVVQDILVTSNPFTQPVPPLTTPLLKLTGLWSLTLYRSRQSKIDDPMRIRGVCAPEIIMVRLTTDAKPTLGHAESSCSRYPRVYSHSQTHPGYPPRHLPTRPIPDPAAPLVPAEDRAVQYDPRELGEGVRRIVGRLLVRSPRNEPRSPSCGVIHG</sequence>
<keyword evidence="2" id="KW-0418">Kinase</keyword>
<proteinExistence type="predicted"/>
<dbReference type="SUPFAM" id="SSF56112">
    <property type="entry name" value="Protein kinase-like (PK-like)"/>
    <property type="match status" value="1"/>
</dbReference>
<dbReference type="GO" id="GO:0004672">
    <property type="term" value="F:protein kinase activity"/>
    <property type="evidence" value="ECO:0007669"/>
    <property type="project" value="InterPro"/>
</dbReference>
<dbReference type="EMBL" id="JACYCF010000003">
    <property type="protein sequence ID" value="KAF8758569.1"/>
    <property type="molecule type" value="Genomic_DNA"/>
</dbReference>
<accession>A0A8H7M8V9</accession>
<feature type="domain" description="Protein kinase" evidence="1">
    <location>
        <begin position="1"/>
        <end position="205"/>
    </location>
</feature>
<keyword evidence="2" id="KW-0808">Transferase</keyword>